<dbReference type="AlphaFoldDB" id="Q0W6X2"/>
<dbReference type="eggNOG" id="arCOG12589">
    <property type="taxonomic scope" value="Archaea"/>
</dbReference>
<dbReference type="STRING" id="351160.RCIX436"/>
<keyword evidence="1" id="KW-0812">Transmembrane</keyword>
<dbReference type="OrthoDB" id="385150at2157"/>
<gene>
    <name evidence="2" type="ORF">RCIX436</name>
</gene>
<dbReference type="RefSeq" id="WP_012036631.1">
    <property type="nucleotide sequence ID" value="NC_009464.1"/>
</dbReference>
<name>Q0W6X2_METAR</name>
<dbReference type="KEGG" id="rci:RCIX436"/>
<dbReference type="Proteomes" id="UP000000663">
    <property type="component" value="Chromosome"/>
</dbReference>
<reference evidence="2 3" key="1">
    <citation type="journal article" date="2006" name="Science">
        <title>Genome of rice cluster I archaea -- the key methane producers in the rice rhizosphere.</title>
        <authorList>
            <person name="Erkel C."/>
            <person name="Kube M."/>
            <person name="Reinhardt R."/>
            <person name="Liesack W."/>
        </authorList>
    </citation>
    <scope>NUCLEOTIDE SEQUENCE [LARGE SCALE GENOMIC DNA]</scope>
    <source>
        <strain evidence="3">DSM 22066 / NBRC 105507 / MRE50</strain>
    </source>
</reference>
<proteinExistence type="predicted"/>
<dbReference type="EMBL" id="AM114193">
    <property type="protein sequence ID" value="CAJ35871.1"/>
    <property type="molecule type" value="Genomic_DNA"/>
</dbReference>
<evidence type="ECO:0000313" key="2">
    <source>
        <dbReference type="EMBL" id="CAJ35871.1"/>
    </source>
</evidence>
<evidence type="ECO:0000313" key="3">
    <source>
        <dbReference type="Proteomes" id="UP000000663"/>
    </source>
</evidence>
<evidence type="ECO:0000256" key="1">
    <source>
        <dbReference type="SAM" id="Phobius"/>
    </source>
</evidence>
<keyword evidence="3" id="KW-1185">Reference proteome</keyword>
<protein>
    <submittedName>
        <fullName evidence="2">Uncharacterized protein</fullName>
    </submittedName>
</protein>
<feature type="transmembrane region" description="Helical" evidence="1">
    <location>
        <begin position="12"/>
        <end position="30"/>
    </location>
</feature>
<keyword evidence="1" id="KW-1133">Transmembrane helix</keyword>
<sequence length="134" mass="14568">MIMVRWASLYTYTLYTILLLLVISIVFMFLTSVGERTIYNETITLAPGEVKTFSMPPGMVTVRLLRTDLPVETEIRNLFGGEYSYGITGGITGIGSPLYARYTIANPGASATNVSLTVTTGPLNPFGYLGVLSL</sequence>
<accession>Q0W6X2</accession>
<organism evidence="2 3">
    <name type="scientific">Methanocella arvoryzae (strain DSM 22066 / NBRC 105507 / MRE50)</name>
    <dbReference type="NCBI Taxonomy" id="351160"/>
    <lineage>
        <taxon>Archaea</taxon>
        <taxon>Methanobacteriati</taxon>
        <taxon>Methanobacteriota</taxon>
        <taxon>Stenosarchaea group</taxon>
        <taxon>Methanomicrobia</taxon>
        <taxon>Methanocellales</taxon>
        <taxon>Methanocellaceae</taxon>
        <taxon>Methanocella</taxon>
    </lineage>
</organism>
<keyword evidence="1" id="KW-0472">Membrane</keyword>
<dbReference type="GeneID" id="5145701"/>